<dbReference type="KEGG" id="rml:FF011L_11110"/>
<reference evidence="1 2" key="1">
    <citation type="submission" date="2019-02" db="EMBL/GenBank/DDBJ databases">
        <title>Deep-cultivation of Planctomycetes and their phenomic and genomic characterization uncovers novel biology.</title>
        <authorList>
            <person name="Wiegand S."/>
            <person name="Jogler M."/>
            <person name="Boedeker C."/>
            <person name="Pinto D."/>
            <person name="Vollmers J."/>
            <person name="Rivas-Marin E."/>
            <person name="Kohn T."/>
            <person name="Peeters S.H."/>
            <person name="Heuer A."/>
            <person name="Rast P."/>
            <person name="Oberbeckmann S."/>
            <person name="Bunk B."/>
            <person name="Jeske O."/>
            <person name="Meyerdierks A."/>
            <person name="Storesund J.E."/>
            <person name="Kallscheuer N."/>
            <person name="Luecker S."/>
            <person name="Lage O.M."/>
            <person name="Pohl T."/>
            <person name="Merkel B.J."/>
            <person name="Hornburger P."/>
            <person name="Mueller R.-W."/>
            <person name="Bruemmer F."/>
            <person name="Labrenz M."/>
            <person name="Spormann A.M."/>
            <person name="Op den Camp H."/>
            <person name="Overmann J."/>
            <person name="Amann R."/>
            <person name="Jetten M.S.M."/>
            <person name="Mascher T."/>
            <person name="Medema M.H."/>
            <person name="Devos D.P."/>
            <person name="Kaster A.-K."/>
            <person name="Ovreas L."/>
            <person name="Rohde M."/>
            <person name="Galperin M.Y."/>
            <person name="Jogler C."/>
        </authorList>
    </citation>
    <scope>NUCLEOTIDE SEQUENCE [LARGE SCALE GENOMIC DNA]</scope>
    <source>
        <strain evidence="1 2">FF011L</strain>
    </source>
</reference>
<dbReference type="RefSeq" id="WP_145350633.1">
    <property type="nucleotide sequence ID" value="NZ_CP036262.1"/>
</dbReference>
<dbReference type="EMBL" id="CP036262">
    <property type="protein sequence ID" value="QDS92368.1"/>
    <property type="molecule type" value="Genomic_DNA"/>
</dbReference>
<keyword evidence="2" id="KW-1185">Reference proteome</keyword>
<sequence>MKTRSNRNRDHGPDPLLKVCTNELRHEERSPVKVASNESRVDDHLTVESRVFGNKVVVALVASDLIGTIEHMCRL</sequence>
<gene>
    <name evidence="1" type="ORF">FF011L_11110</name>
</gene>
<dbReference type="AlphaFoldDB" id="A0A517MBU9"/>
<evidence type="ECO:0000313" key="2">
    <source>
        <dbReference type="Proteomes" id="UP000320672"/>
    </source>
</evidence>
<evidence type="ECO:0000313" key="1">
    <source>
        <dbReference type="EMBL" id="QDS92368.1"/>
    </source>
</evidence>
<accession>A0A517MBU9</accession>
<protein>
    <submittedName>
        <fullName evidence="1">Uncharacterized protein</fullName>
    </submittedName>
</protein>
<organism evidence="1 2">
    <name type="scientific">Roseimaritima multifibrata</name>
    <dbReference type="NCBI Taxonomy" id="1930274"/>
    <lineage>
        <taxon>Bacteria</taxon>
        <taxon>Pseudomonadati</taxon>
        <taxon>Planctomycetota</taxon>
        <taxon>Planctomycetia</taxon>
        <taxon>Pirellulales</taxon>
        <taxon>Pirellulaceae</taxon>
        <taxon>Roseimaritima</taxon>
    </lineage>
</organism>
<proteinExistence type="predicted"/>
<name>A0A517MBU9_9BACT</name>
<dbReference type="Proteomes" id="UP000320672">
    <property type="component" value="Chromosome"/>
</dbReference>